<feature type="compositionally biased region" description="Basic and acidic residues" evidence="1">
    <location>
        <begin position="54"/>
        <end position="65"/>
    </location>
</feature>
<dbReference type="RefSeq" id="WP_087144468.1">
    <property type="nucleotide sequence ID" value="NZ_FUKI01000135.1"/>
</dbReference>
<keyword evidence="4" id="KW-1185">Reference proteome</keyword>
<accession>A0A1R4HFY0</accession>
<keyword evidence="2" id="KW-0732">Signal</keyword>
<evidence type="ECO:0000256" key="1">
    <source>
        <dbReference type="SAM" id="MobiDB-lite"/>
    </source>
</evidence>
<name>A0A1R4HFY0_9GAMM</name>
<protein>
    <submittedName>
        <fullName evidence="3">Uncharacterized protein</fullName>
    </submittedName>
</protein>
<dbReference type="OrthoDB" id="5573863at2"/>
<dbReference type="AlphaFoldDB" id="A0A1R4HFY0"/>
<reference evidence="4" key="1">
    <citation type="submission" date="2017-02" db="EMBL/GenBank/DDBJ databases">
        <authorList>
            <person name="Daims H."/>
        </authorList>
    </citation>
    <scope>NUCLEOTIDE SEQUENCE [LARGE SCALE GENOMIC DNA]</scope>
</reference>
<dbReference type="EMBL" id="FUKI01000135">
    <property type="protein sequence ID" value="SJM94770.1"/>
    <property type="molecule type" value="Genomic_DNA"/>
</dbReference>
<gene>
    <name evidence="3" type="ORF">CRENPOLYSF1_580050</name>
</gene>
<proteinExistence type="predicted"/>
<organism evidence="3 4">
    <name type="scientific">Crenothrix polyspora</name>
    <dbReference type="NCBI Taxonomy" id="360316"/>
    <lineage>
        <taxon>Bacteria</taxon>
        <taxon>Pseudomonadati</taxon>
        <taxon>Pseudomonadota</taxon>
        <taxon>Gammaproteobacteria</taxon>
        <taxon>Methylococcales</taxon>
        <taxon>Crenotrichaceae</taxon>
        <taxon>Crenothrix</taxon>
    </lineage>
</organism>
<evidence type="ECO:0000313" key="4">
    <source>
        <dbReference type="Proteomes" id="UP000195667"/>
    </source>
</evidence>
<evidence type="ECO:0000256" key="2">
    <source>
        <dbReference type="SAM" id="SignalP"/>
    </source>
</evidence>
<dbReference type="Proteomes" id="UP000195667">
    <property type="component" value="Unassembled WGS sequence"/>
</dbReference>
<feature type="region of interest" description="Disordered" evidence="1">
    <location>
        <begin position="46"/>
        <end position="65"/>
    </location>
</feature>
<feature type="chain" id="PRO_5012571351" evidence="2">
    <location>
        <begin position="22"/>
        <end position="93"/>
    </location>
</feature>
<feature type="signal peptide" evidence="2">
    <location>
        <begin position="1"/>
        <end position="21"/>
    </location>
</feature>
<sequence length="93" mass="9880">MKKALILGLAITALSPFAAIAADDPYPASHFEPSVVYMDEQLTAQSAAPTAAQDGHDHTRCPDKSVHAEAAAAPVEVDPNYPAYNFQPTVIYP</sequence>
<evidence type="ECO:0000313" key="3">
    <source>
        <dbReference type="EMBL" id="SJM94770.1"/>
    </source>
</evidence>